<feature type="compositionally biased region" description="Low complexity" evidence="1">
    <location>
        <begin position="422"/>
        <end position="435"/>
    </location>
</feature>
<dbReference type="OrthoDB" id="3269398at2759"/>
<accession>A8N2Q8</accession>
<feature type="region of interest" description="Disordered" evidence="1">
    <location>
        <begin position="166"/>
        <end position="185"/>
    </location>
</feature>
<dbReference type="GeneID" id="6005618"/>
<comment type="caution">
    <text evidence="2">The sequence shown here is derived from an EMBL/GenBank/DDBJ whole genome shotgun (WGS) entry which is preliminary data.</text>
</comment>
<dbReference type="KEGG" id="cci:CC1G_01872"/>
<feature type="region of interest" description="Disordered" evidence="1">
    <location>
        <begin position="416"/>
        <end position="506"/>
    </location>
</feature>
<dbReference type="Proteomes" id="UP000001861">
    <property type="component" value="Unassembled WGS sequence"/>
</dbReference>
<keyword evidence="3" id="KW-1185">Reference proteome</keyword>
<feature type="compositionally biased region" description="Basic and acidic residues" evidence="1">
    <location>
        <begin position="174"/>
        <end position="185"/>
    </location>
</feature>
<evidence type="ECO:0000313" key="2">
    <source>
        <dbReference type="EMBL" id="EAU92827.1"/>
    </source>
</evidence>
<dbReference type="AlphaFoldDB" id="A8N2Q8"/>
<evidence type="ECO:0000313" key="3">
    <source>
        <dbReference type="Proteomes" id="UP000001861"/>
    </source>
</evidence>
<dbReference type="EMBL" id="AACS02000001">
    <property type="protein sequence ID" value="EAU92827.1"/>
    <property type="molecule type" value="Genomic_DNA"/>
</dbReference>
<reference evidence="2 3" key="1">
    <citation type="journal article" date="2010" name="Proc. Natl. Acad. Sci. U.S.A.">
        <title>Insights into evolution of multicellular fungi from the assembled chromosomes of the mushroom Coprinopsis cinerea (Coprinus cinereus).</title>
        <authorList>
            <person name="Stajich J.E."/>
            <person name="Wilke S.K."/>
            <person name="Ahren D."/>
            <person name="Au C.H."/>
            <person name="Birren B.W."/>
            <person name="Borodovsky M."/>
            <person name="Burns C."/>
            <person name="Canback B."/>
            <person name="Casselton L.A."/>
            <person name="Cheng C.K."/>
            <person name="Deng J."/>
            <person name="Dietrich F.S."/>
            <person name="Fargo D.C."/>
            <person name="Farman M.L."/>
            <person name="Gathman A.C."/>
            <person name="Goldberg J."/>
            <person name="Guigo R."/>
            <person name="Hoegger P.J."/>
            <person name="Hooker J.B."/>
            <person name="Huggins A."/>
            <person name="James T.Y."/>
            <person name="Kamada T."/>
            <person name="Kilaru S."/>
            <person name="Kodira C."/>
            <person name="Kues U."/>
            <person name="Kupfer D."/>
            <person name="Kwan H.S."/>
            <person name="Lomsadze A."/>
            <person name="Li W."/>
            <person name="Lilly W.W."/>
            <person name="Ma L.J."/>
            <person name="Mackey A.J."/>
            <person name="Manning G."/>
            <person name="Martin F."/>
            <person name="Muraguchi H."/>
            <person name="Natvig D.O."/>
            <person name="Palmerini H."/>
            <person name="Ramesh M.A."/>
            <person name="Rehmeyer C.J."/>
            <person name="Roe B.A."/>
            <person name="Shenoy N."/>
            <person name="Stanke M."/>
            <person name="Ter-Hovhannisyan V."/>
            <person name="Tunlid A."/>
            <person name="Velagapudi R."/>
            <person name="Vision T.J."/>
            <person name="Zeng Q."/>
            <person name="Zolan M.E."/>
            <person name="Pukkila P.J."/>
        </authorList>
    </citation>
    <scope>NUCLEOTIDE SEQUENCE [LARGE SCALE GENOMIC DNA]</scope>
    <source>
        <strain evidence="3">Okayama-7 / 130 / ATCC MYA-4618 / FGSC 9003</strain>
    </source>
</reference>
<dbReference type="InParanoid" id="A8N2Q8"/>
<sequence length="506" mass="55515">MQDLTDSGNKSQYFRIPRCSSSFFALATLEPPSPTSSPVSSVSSVAFEDLPIFFVDSVRPESFHPDSQCWTPLSGEYVDLPPATSLSSIGSLASVVSFGTFGPKASATAPGEDIYQGDDLCPNFQTATYHDLSVGRSTPSPRLEAIPEEASTCTSPVLPQEGFGRVKRSARRGQIGDDRVEERNANHDRSVASMNTTHQEREGLVVSSHGQGAGRGSRPKVKGNRSQNPKPVEFVWLHGVSIDLLIDQEGFRSATPSFRYHGAHHTDGHDCKVIFRPSPKQSFYFHYNPFDSLPILRRVTVHGEETRDYISKQAQLTLKSNGVYSVHGAEVSSLSNLDTWQVFSQLGHDRNSRLEWEFQYLVADRADTYGNIVDGEKKFVPLAFTCSPWLLHPSQGKRINLVHIFKKGVASKLTAEKFSPNSTGGQSTTTTAGESRTLVPVDHLRSHRRVQSHAAPEVGTYTAFTSRGENGMNTAGRDRGKHSRGDHTGGTKLRRRASSVGVKQIA</sequence>
<dbReference type="RefSeq" id="XP_001829192.1">
    <property type="nucleotide sequence ID" value="XM_001829140.1"/>
</dbReference>
<dbReference type="VEuPathDB" id="FungiDB:CC1G_01872"/>
<gene>
    <name evidence="2" type="ORF">CC1G_01872</name>
</gene>
<feature type="compositionally biased region" description="Polar residues" evidence="1">
    <location>
        <begin position="462"/>
        <end position="473"/>
    </location>
</feature>
<organism evidence="2 3">
    <name type="scientific">Coprinopsis cinerea (strain Okayama-7 / 130 / ATCC MYA-4618 / FGSC 9003)</name>
    <name type="common">Inky cap fungus</name>
    <name type="synonym">Hormographiella aspergillata</name>
    <dbReference type="NCBI Taxonomy" id="240176"/>
    <lineage>
        <taxon>Eukaryota</taxon>
        <taxon>Fungi</taxon>
        <taxon>Dikarya</taxon>
        <taxon>Basidiomycota</taxon>
        <taxon>Agaricomycotina</taxon>
        <taxon>Agaricomycetes</taxon>
        <taxon>Agaricomycetidae</taxon>
        <taxon>Agaricales</taxon>
        <taxon>Agaricineae</taxon>
        <taxon>Psathyrellaceae</taxon>
        <taxon>Coprinopsis</taxon>
    </lineage>
</organism>
<proteinExistence type="predicted"/>
<evidence type="ECO:0000256" key="1">
    <source>
        <dbReference type="SAM" id="MobiDB-lite"/>
    </source>
</evidence>
<protein>
    <submittedName>
        <fullName evidence="2">Uncharacterized protein</fullName>
    </submittedName>
</protein>
<feature type="region of interest" description="Disordered" evidence="1">
    <location>
        <begin position="193"/>
        <end position="228"/>
    </location>
</feature>
<dbReference type="eggNOG" id="ENOG502SCQC">
    <property type="taxonomic scope" value="Eukaryota"/>
</dbReference>
<name>A8N2Q8_COPC7</name>